<feature type="transmembrane region" description="Helical" evidence="7">
    <location>
        <begin position="418"/>
        <end position="438"/>
    </location>
</feature>
<dbReference type="Gene3D" id="1.20.1250.20">
    <property type="entry name" value="MFS general substrate transporter like domains"/>
    <property type="match status" value="1"/>
</dbReference>
<keyword evidence="10" id="KW-1185">Reference proteome</keyword>
<dbReference type="InterPro" id="IPR011701">
    <property type="entry name" value="MFS"/>
</dbReference>
<sequence>MTQQPVANAQDPANEQPARRWRAIPLVVACPLFLQNLDTSIMATALPAIGRSLHVDVLRLNLAITAYLLSLAIALPACGWLADRLGPRRLFCGAVLLFSLTSALCSLASQLNQLVLFRLLQGIGGAMMVPVGRLILLRSIPQAAMLSAMVWFTLPGGVGRMAGPLFGGMIVTVASWRWIFFINVPIGLAAVALAMMLIPPDRPKSEAEPPPRFDIIGFVLLASGLVGIMGSVELAGKNVLPVAFNVALGLLGVLALVLYLRHSRLAAEPLIDLSILRFPSYRAIVMGAMPIQIALGAAPFLLPLMFQIGFGRTPMQSGLLTVAISVGALSSRTVVRRAIQWFGFRRVLVTSASLTALCYAAYGLFTPETPEAVMFAVMAVGGLTTAMAMISVNTLGYTDIPQNRLSHATTGTMLTQQVALSIGVVLGASVLTVTAWLRGRPEGAYHANDFWPAFVIVGIVTLLAVLAFRRLRGDEGSSLRGRKA</sequence>
<dbReference type="Proteomes" id="UP001501671">
    <property type="component" value="Unassembled WGS sequence"/>
</dbReference>
<feature type="transmembrane region" description="Helical" evidence="7">
    <location>
        <begin position="211"/>
        <end position="230"/>
    </location>
</feature>
<protein>
    <submittedName>
        <fullName evidence="9">MFS transporter</fullName>
    </submittedName>
</protein>
<dbReference type="PANTHER" id="PTHR42718:SF46">
    <property type="entry name" value="BLR6921 PROTEIN"/>
    <property type="match status" value="1"/>
</dbReference>
<dbReference type="EMBL" id="BAABFO010000003">
    <property type="protein sequence ID" value="GAA4326393.1"/>
    <property type="molecule type" value="Genomic_DNA"/>
</dbReference>
<dbReference type="Pfam" id="PF07690">
    <property type="entry name" value="MFS_1"/>
    <property type="match status" value="1"/>
</dbReference>
<evidence type="ECO:0000256" key="7">
    <source>
        <dbReference type="SAM" id="Phobius"/>
    </source>
</evidence>
<evidence type="ECO:0000256" key="3">
    <source>
        <dbReference type="ARBA" id="ARBA00022475"/>
    </source>
</evidence>
<feature type="transmembrane region" description="Helical" evidence="7">
    <location>
        <begin position="115"/>
        <end position="136"/>
    </location>
</feature>
<accession>A0ABP8GL76</accession>
<reference evidence="10" key="1">
    <citation type="journal article" date="2019" name="Int. J. Syst. Evol. Microbiol.">
        <title>The Global Catalogue of Microorganisms (GCM) 10K type strain sequencing project: providing services to taxonomists for standard genome sequencing and annotation.</title>
        <authorList>
            <consortium name="The Broad Institute Genomics Platform"/>
            <consortium name="The Broad Institute Genome Sequencing Center for Infectious Disease"/>
            <person name="Wu L."/>
            <person name="Ma J."/>
        </authorList>
    </citation>
    <scope>NUCLEOTIDE SEQUENCE [LARGE SCALE GENOMIC DNA]</scope>
    <source>
        <strain evidence="10">JCM 17666</strain>
    </source>
</reference>
<name>A0ABP8GL76_9BURK</name>
<proteinExistence type="predicted"/>
<keyword evidence="5 7" id="KW-1133">Transmembrane helix</keyword>
<feature type="transmembrane region" description="Helical" evidence="7">
    <location>
        <begin position="242"/>
        <end position="260"/>
    </location>
</feature>
<dbReference type="PANTHER" id="PTHR42718">
    <property type="entry name" value="MAJOR FACILITATOR SUPERFAMILY MULTIDRUG TRANSPORTER MFSC"/>
    <property type="match status" value="1"/>
</dbReference>
<keyword evidence="4 7" id="KW-0812">Transmembrane</keyword>
<keyword evidence="3" id="KW-1003">Cell membrane</keyword>
<feature type="transmembrane region" description="Helical" evidence="7">
    <location>
        <begin position="372"/>
        <end position="397"/>
    </location>
</feature>
<comment type="caution">
    <text evidence="9">The sequence shown here is derived from an EMBL/GenBank/DDBJ whole genome shotgun (WGS) entry which is preliminary data.</text>
</comment>
<feature type="transmembrane region" description="Helical" evidence="7">
    <location>
        <begin position="347"/>
        <end position="366"/>
    </location>
</feature>
<gene>
    <name evidence="9" type="ORF">GCM10023144_09840</name>
</gene>
<dbReference type="InterPro" id="IPR020846">
    <property type="entry name" value="MFS_dom"/>
</dbReference>
<evidence type="ECO:0000256" key="2">
    <source>
        <dbReference type="ARBA" id="ARBA00022448"/>
    </source>
</evidence>
<dbReference type="PROSITE" id="PS50850">
    <property type="entry name" value="MFS"/>
    <property type="match status" value="1"/>
</dbReference>
<keyword evidence="2" id="KW-0813">Transport</keyword>
<evidence type="ECO:0000313" key="9">
    <source>
        <dbReference type="EMBL" id="GAA4326393.1"/>
    </source>
</evidence>
<feature type="transmembrane region" description="Helical" evidence="7">
    <location>
        <begin position="89"/>
        <end position="109"/>
    </location>
</feature>
<evidence type="ECO:0000259" key="8">
    <source>
        <dbReference type="PROSITE" id="PS50850"/>
    </source>
</evidence>
<evidence type="ECO:0000256" key="6">
    <source>
        <dbReference type="ARBA" id="ARBA00023136"/>
    </source>
</evidence>
<evidence type="ECO:0000256" key="1">
    <source>
        <dbReference type="ARBA" id="ARBA00004651"/>
    </source>
</evidence>
<comment type="subcellular location">
    <subcellularLocation>
        <location evidence="1">Cell membrane</location>
        <topology evidence="1">Multi-pass membrane protein</topology>
    </subcellularLocation>
</comment>
<feature type="transmembrane region" description="Helical" evidence="7">
    <location>
        <begin position="178"/>
        <end position="199"/>
    </location>
</feature>
<dbReference type="SUPFAM" id="SSF103473">
    <property type="entry name" value="MFS general substrate transporter"/>
    <property type="match status" value="1"/>
</dbReference>
<feature type="transmembrane region" description="Helical" evidence="7">
    <location>
        <begin position="62"/>
        <end position="82"/>
    </location>
</feature>
<evidence type="ECO:0000256" key="5">
    <source>
        <dbReference type="ARBA" id="ARBA00022989"/>
    </source>
</evidence>
<keyword evidence="6 7" id="KW-0472">Membrane</keyword>
<feature type="transmembrane region" description="Helical" evidence="7">
    <location>
        <begin position="148"/>
        <end position="172"/>
    </location>
</feature>
<feature type="domain" description="Major facilitator superfamily (MFS) profile" evidence="8">
    <location>
        <begin position="24"/>
        <end position="476"/>
    </location>
</feature>
<feature type="transmembrane region" description="Helical" evidence="7">
    <location>
        <begin position="450"/>
        <end position="468"/>
    </location>
</feature>
<feature type="transmembrane region" description="Helical" evidence="7">
    <location>
        <begin position="281"/>
        <end position="306"/>
    </location>
</feature>
<dbReference type="RefSeq" id="WP_345246917.1">
    <property type="nucleotide sequence ID" value="NZ_BAABFO010000003.1"/>
</dbReference>
<evidence type="ECO:0000256" key="4">
    <source>
        <dbReference type="ARBA" id="ARBA00022692"/>
    </source>
</evidence>
<dbReference type="InterPro" id="IPR036259">
    <property type="entry name" value="MFS_trans_sf"/>
</dbReference>
<organism evidence="9 10">
    <name type="scientific">Pigmentiphaga soli</name>
    <dbReference type="NCBI Taxonomy" id="1007095"/>
    <lineage>
        <taxon>Bacteria</taxon>
        <taxon>Pseudomonadati</taxon>
        <taxon>Pseudomonadota</taxon>
        <taxon>Betaproteobacteria</taxon>
        <taxon>Burkholderiales</taxon>
        <taxon>Alcaligenaceae</taxon>
        <taxon>Pigmentiphaga</taxon>
    </lineage>
</organism>
<dbReference type="Gene3D" id="1.20.1720.10">
    <property type="entry name" value="Multidrug resistance protein D"/>
    <property type="match status" value="1"/>
</dbReference>
<evidence type="ECO:0000313" key="10">
    <source>
        <dbReference type="Proteomes" id="UP001501671"/>
    </source>
</evidence>